<dbReference type="PANTHER" id="PTHR33710:SF64">
    <property type="entry name" value="ENDONUCLEASE_EXONUCLEASE_PHOSPHATASE DOMAIN-CONTAINING PROTEIN"/>
    <property type="match status" value="1"/>
</dbReference>
<dbReference type="EMBL" id="BKCJ010220838">
    <property type="protein sequence ID" value="GEY90296.1"/>
    <property type="molecule type" value="Genomic_DNA"/>
</dbReference>
<feature type="region of interest" description="Disordered" evidence="1">
    <location>
        <begin position="1"/>
        <end position="25"/>
    </location>
</feature>
<dbReference type="InterPro" id="IPR035979">
    <property type="entry name" value="RBD_domain_sf"/>
</dbReference>
<keyword evidence="2" id="KW-0808">Transferase</keyword>
<dbReference type="SUPFAM" id="SSF56219">
    <property type="entry name" value="DNase I-like"/>
    <property type="match status" value="1"/>
</dbReference>
<dbReference type="InterPro" id="IPR036691">
    <property type="entry name" value="Endo/exonu/phosph_ase_sf"/>
</dbReference>
<dbReference type="GO" id="GO:0003964">
    <property type="term" value="F:RNA-directed DNA polymerase activity"/>
    <property type="evidence" value="ECO:0007669"/>
    <property type="project" value="UniProtKB-KW"/>
</dbReference>
<organism evidence="2">
    <name type="scientific">Tanacetum cinerariifolium</name>
    <name type="common">Dalmatian daisy</name>
    <name type="synonym">Chrysanthemum cinerariifolium</name>
    <dbReference type="NCBI Taxonomy" id="118510"/>
    <lineage>
        <taxon>Eukaryota</taxon>
        <taxon>Viridiplantae</taxon>
        <taxon>Streptophyta</taxon>
        <taxon>Embryophyta</taxon>
        <taxon>Tracheophyta</taxon>
        <taxon>Spermatophyta</taxon>
        <taxon>Magnoliopsida</taxon>
        <taxon>eudicotyledons</taxon>
        <taxon>Gunneridae</taxon>
        <taxon>Pentapetalae</taxon>
        <taxon>asterids</taxon>
        <taxon>campanulids</taxon>
        <taxon>Asterales</taxon>
        <taxon>Asteraceae</taxon>
        <taxon>Asteroideae</taxon>
        <taxon>Anthemideae</taxon>
        <taxon>Anthemidinae</taxon>
        <taxon>Tanacetum</taxon>
    </lineage>
</organism>
<feature type="region of interest" description="Disordered" evidence="1">
    <location>
        <begin position="244"/>
        <end position="300"/>
    </location>
</feature>
<keyword evidence="2" id="KW-0695">RNA-directed DNA polymerase</keyword>
<gene>
    <name evidence="2" type="ORF">Tci_462270</name>
</gene>
<reference evidence="2" key="1">
    <citation type="journal article" date="2019" name="Sci. Rep.">
        <title>Draft genome of Tanacetum cinerariifolium, the natural source of mosquito coil.</title>
        <authorList>
            <person name="Yamashiro T."/>
            <person name="Shiraishi A."/>
            <person name="Satake H."/>
            <person name="Nakayama K."/>
        </authorList>
    </citation>
    <scope>NUCLEOTIDE SEQUENCE</scope>
</reference>
<sequence length="619" mass="70704">MTTTKTKHHDHHPPNSSSQSSKQMKGLVIMGSQRSKEDDVQKISTFVFVTNFPDLYGAKDLWNICKTYGHIVDAYIPIRRSKAGRKNRDGAKGTANSYAHAVKGTQESVPVMFVGESEEIRTHNKFKVVLAKEGYANIEIKYMGAHNDFTTDERVTWVEIEGVPCKWWSRNTFRCIASRWGTLLNGDELEDGGFHRKRICICTNMKMVLFESFRMVYRGKVWRVRAIEVPRCVPDFEDEIEEEYYSDDGSHEDEVKGGDLENLKDLKGDSDVEEVPESKFEEQPNKHTLEENSVRQRNAQSEDPFGIYEVLKIKRDDNNKDVILEVSLKYPPGFTPNEDVDASVEAPDILLEKTRENDDQEDGGSVEKQTHLRNEALNDAQESICSGHFKKSEVPNTGGSILQLINDLVNVGQTMGYDMTGCMKNIEEIIESQGVNDEGEVVTMGDFNEVHDNSERFGSMFNKQGAEAFNSFISNAGLVEVSLGGCSFTWCHKSATKMSKLDCFLIYDNLICSCPSISSTSLDRYLSDHRSILMREIYYDYGSTPFKLFHYWFDIDGFDKLVEDSWKEAHVTDQNAYVKLMKKLRYLKEKIRIWSRLNKESSNSRKRNLKAELADLDIC</sequence>
<keyword evidence="2" id="KW-0548">Nucleotidyltransferase</keyword>
<evidence type="ECO:0000256" key="1">
    <source>
        <dbReference type="SAM" id="MobiDB-lite"/>
    </source>
</evidence>
<evidence type="ECO:0000313" key="2">
    <source>
        <dbReference type="EMBL" id="GEY90296.1"/>
    </source>
</evidence>
<dbReference type="GO" id="GO:0003676">
    <property type="term" value="F:nucleic acid binding"/>
    <property type="evidence" value="ECO:0007669"/>
    <property type="project" value="InterPro"/>
</dbReference>
<dbReference type="AlphaFoldDB" id="A0A699HY14"/>
<feature type="compositionally biased region" description="Basic and acidic residues" evidence="1">
    <location>
        <begin position="248"/>
        <end position="294"/>
    </location>
</feature>
<protein>
    <submittedName>
        <fullName evidence="2">RNA-directed DNA polymerase, eukaryota</fullName>
    </submittedName>
</protein>
<feature type="compositionally biased region" description="Polar residues" evidence="1">
    <location>
        <begin position="14"/>
        <end position="23"/>
    </location>
</feature>
<accession>A0A699HY14</accession>
<comment type="caution">
    <text evidence="2">The sequence shown here is derived from an EMBL/GenBank/DDBJ whole genome shotgun (WGS) entry which is preliminary data.</text>
</comment>
<dbReference type="SUPFAM" id="SSF54928">
    <property type="entry name" value="RNA-binding domain, RBD"/>
    <property type="match status" value="1"/>
</dbReference>
<name>A0A699HY14_TANCI</name>
<dbReference type="PANTHER" id="PTHR33710">
    <property type="entry name" value="BNAC02G09200D PROTEIN"/>
    <property type="match status" value="1"/>
</dbReference>
<feature type="compositionally biased region" description="Basic residues" evidence="1">
    <location>
        <begin position="1"/>
        <end position="11"/>
    </location>
</feature>
<dbReference type="Gene3D" id="3.60.10.10">
    <property type="entry name" value="Endonuclease/exonuclease/phosphatase"/>
    <property type="match status" value="1"/>
</dbReference>
<proteinExistence type="predicted"/>